<dbReference type="Gene3D" id="3.10.100.10">
    <property type="entry name" value="Mannose-Binding Protein A, subunit A"/>
    <property type="match status" value="1"/>
</dbReference>
<evidence type="ECO:0000259" key="1">
    <source>
        <dbReference type="PROSITE" id="PS50041"/>
    </source>
</evidence>
<dbReference type="Pfam" id="PF00059">
    <property type="entry name" value="Lectin_C"/>
    <property type="match status" value="1"/>
</dbReference>
<gene>
    <name evidence="2" type="ORF">DSM106972_014290</name>
</gene>
<evidence type="ECO:0000313" key="2">
    <source>
        <dbReference type="EMBL" id="RUT08261.1"/>
    </source>
</evidence>
<reference evidence="2" key="1">
    <citation type="submission" date="2018-12" db="EMBL/GenBank/DDBJ databases">
        <authorList>
            <person name="Will S."/>
            <person name="Neumann-Schaal M."/>
            <person name="Henke P."/>
        </authorList>
    </citation>
    <scope>NUCLEOTIDE SEQUENCE</scope>
    <source>
        <strain evidence="2">PCC 7102</strain>
    </source>
</reference>
<dbReference type="PROSITE" id="PS50041">
    <property type="entry name" value="C_TYPE_LECTIN_2"/>
    <property type="match status" value="1"/>
</dbReference>
<dbReference type="InterPro" id="IPR016187">
    <property type="entry name" value="CTDL_fold"/>
</dbReference>
<dbReference type="RefSeq" id="WP_127080085.1">
    <property type="nucleotide sequence ID" value="NZ_RSCL01000003.1"/>
</dbReference>
<dbReference type="PANTHER" id="PTHR46580:SF2">
    <property type="entry name" value="MAM DOMAIN-CONTAINING PROTEIN"/>
    <property type="match status" value="1"/>
</dbReference>
<accession>A0A433VQD3</accession>
<protein>
    <recommendedName>
        <fullName evidence="1">C-type lectin domain-containing protein</fullName>
    </recommendedName>
</protein>
<evidence type="ECO:0000313" key="3">
    <source>
        <dbReference type="Proteomes" id="UP000271624"/>
    </source>
</evidence>
<dbReference type="SUPFAM" id="SSF56436">
    <property type="entry name" value="C-type lectin-like"/>
    <property type="match status" value="1"/>
</dbReference>
<dbReference type="AlphaFoldDB" id="A0A433VQD3"/>
<proteinExistence type="predicted"/>
<organism evidence="2 3">
    <name type="scientific">Dulcicalothrix desertica PCC 7102</name>
    <dbReference type="NCBI Taxonomy" id="232991"/>
    <lineage>
        <taxon>Bacteria</taxon>
        <taxon>Bacillati</taxon>
        <taxon>Cyanobacteriota</taxon>
        <taxon>Cyanophyceae</taxon>
        <taxon>Nostocales</taxon>
        <taxon>Calotrichaceae</taxon>
        <taxon>Dulcicalothrix</taxon>
    </lineage>
</organism>
<dbReference type="InterPro" id="IPR016186">
    <property type="entry name" value="C-type_lectin-like/link_sf"/>
</dbReference>
<feature type="domain" description="C-type lectin" evidence="1">
    <location>
        <begin position="169"/>
        <end position="314"/>
    </location>
</feature>
<dbReference type="EMBL" id="RSCL01000003">
    <property type="protein sequence ID" value="RUT08261.1"/>
    <property type="molecule type" value="Genomic_DNA"/>
</dbReference>
<keyword evidence="3" id="KW-1185">Reference proteome</keyword>
<dbReference type="PANTHER" id="PTHR46580">
    <property type="entry name" value="SENSOR KINASE-RELATED"/>
    <property type="match status" value="1"/>
</dbReference>
<sequence length="747" mass="81138">MSNSLKHQLKEYYQRSLSLSTELPISSSPTPLSASSSSSSAVAADVSGGLGNISGNINYRGTAPQVVDSDLTITNVGTLNGARVLIGNFDASKDRLGIDGATSGSSPDGVNWNYDQARGVLTLDSATALSSDVYQGLLRRVTYANTDGSNPGAARNIQFSLGNLLANPENGHFYEFVTGENNVGISWTDARTAAEGRNYLGKRGYLATITTQAEQDFIQSRVSGNGWIGASDAITEGDWRWVTGPEGLEADTSGIGRLYWRGTSTGAAIDGRYNNWDLQRNEPNNSTDGGKPDGEDYAHIVGNANAGNIGKWNDLPNQQDYTNFAAYRPQGYVVEYGGLPTDSSPTVSASVTLNFTGAVGNAGTPAVGASSRVPNFGGTPNASGFNTPEILWRNYGNGSLSGGNAVWGINYDPANPTNPFSLSTDTRLTKAIREVRDTDWEIEGLYDVDNNGITDIFWRNYGNGPDSGKNAVWFMTFDANTGIDVDLSSTTRTQTLRPVEDTNWEMEGVTNFGGSSGPQILWRNYRTGDIAIWAYNYDSNVAGTGALTLDLSRSRTLARRVPTDWTIEGWADFNNDAIPDILWRNYRTGENAIWKLNNTTTGNNPYFNDADGYVITPIADTQWEVADVIDFDTDGVADILWRNYRTGGIGIWGMQNSGDYDPAETNAIITPPVTDTQWRIDGTADFTGDGVPDWVWRNYRTGETNMWAMKRDASNGDRYAFDAGSVIFRVEDVTWEIEGPSPSRDRV</sequence>
<reference evidence="2" key="2">
    <citation type="journal article" date="2019" name="Genome Biol. Evol.">
        <title>Day and night: Metabolic profiles and evolutionary relationships of six axenic non-marine cyanobacteria.</title>
        <authorList>
            <person name="Will S.E."/>
            <person name="Henke P."/>
            <person name="Boedeker C."/>
            <person name="Huang S."/>
            <person name="Brinkmann H."/>
            <person name="Rohde M."/>
            <person name="Jarek M."/>
            <person name="Friedl T."/>
            <person name="Seufert S."/>
            <person name="Schumacher M."/>
            <person name="Overmann J."/>
            <person name="Neumann-Schaal M."/>
            <person name="Petersen J."/>
        </authorList>
    </citation>
    <scope>NUCLEOTIDE SEQUENCE [LARGE SCALE GENOMIC DNA]</scope>
    <source>
        <strain evidence="2">PCC 7102</strain>
    </source>
</reference>
<dbReference type="SUPFAM" id="SSF69318">
    <property type="entry name" value="Integrin alpha N-terminal domain"/>
    <property type="match status" value="1"/>
</dbReference>
<dbReference type="InterPro" id="IPR001304">
    <property type="entry name" value="C-type_lectin-like"/>
</dbReference>
<name>A0A433VQD3_9CYAN</name>
<dbReference type="InterPro" id="IPR028994">
    <property type="entry name" value="Integrin_alpha_N"/>
</dbReference>
<dbReference type="Proteomes" id="UP000271624">
    <property type="component" value="Unassembled WGS sequence"/>
</dbReference>
<comment type="caution">
    <text evidence="2">The sequence shown here is derived from an EMBL/GenBank/DDBJ whole genome shotgun (WGS) entry which is preliminary data.</text>
</comment>
<dbReference type="OrthoDB" id="500962at2"/>